<dbReference type="EMBL" id="JAWWNJ010000008">
    <property type="protein sequence ID" value="KAK7050405.1"/>
    <property type="molecule type" value="Genomic_DNA"/>
</dbReference>
<evidence type="ECO:0000313" key="3">
    <source>
        <dbReference type="Proteomes" id="UP001362999"/>
    </source>
</evidence>
<feature type="domain" description="Glycosyl transferase family 25" evidence="1">
    <location>
        <begin position="63"/>
        <end position="231"/>
    </location>
</feature>
<sequence>MSPALPQLYATLICILITLLFILSHLNSFNPIPLSSRLNQFRKSLSQSLWLQQDSRILPITSRTYVISLPRRTDRFNDMEVLRTHLGVQWSYFAAEHSNSSLVDQILAGVRFLRQNALKVKDNSTAVTLPFEWPDANRTNISTQLQESSSNDETSSIDLDLEPLTCATENFTLIPYSPQLPAYKILSPSRIACWHSHLSVIRLASTQPDQAPALIMEDDVDMEVDIHERLASVWDLLPADWDIVFLGECWR</sequence>
<keyword evidence="3" id="KW-1185">Reference proteome</keyword>
<dbReference type="Pfam" id="PF01755">
    <property type="entry name" value="Glyco_transf_25"/>
    <property type="match status" value="1"/>
</dbReference>
<name>A0AAW0DGJ3_9AGAR</name>
<evidence type="ECO:0000259" key="1">
    <source>
        <dbReference type="Pfam" id="PF01755"/>
    </source>
</evidence>
<protein>
    <recommendedName>
        <fullName evidence="1">Glycosyl transferase family 25 domain-containing protein</fullName>
    </recommendedName>
</protein>
<organism evidence="2 3">
    <name type="scientific">Favolaschia claudopus</name>
    <dbReference type="NCBI Taxonomy" id="2862362"/>
    <lineage>
        <taxon>Eukaryota</taxon>
        <taxon>Fungi</taxon>
        <taxon>Dikarya</taxon>
        <taxon>Basidiomycota</taxon>
        <taxon>Agaricomycotina</taxon>
        <taxon>Agaricomycetes</taxon>
        <taxon>Agaricomycetidae</taxon>
        <taxon>Agaricales</taxon>
        <taxon>Marasmiineae</taxon>
        <taxon>Mycenaceae</taxon>
        <taxon>Favolaschia</taxon>
    </lineage>
</organism>
<evidence type="ECO:0000313" key="2">
    <source>
        <dbReference type="EMBL" id="KAK7050405.1"/>
    </source>
</evidence>
<reference evidence="2 3" key="1">
    <citation type="journal article" date="2024" name="J Genomics">
        <title>Draft genome sequencing and assembly of Favolaschia claudopus CIRM-BRFM 2984 isolated from oak limbs.</title>
        <authorList>
            <person name="Navarro D."/>
            <person name="Drula E."/>
            <person name="Chaduli D."/>
            <person name="Cazenave R."/>
            <person name="Ahrendt S."/>
            <person name="Wang J."/>
            <person name="Lipzen A."/>
            <person name="Daum C."/>
            <person name="Barry K."/>
            <person name="Grigoriev I.V."/>
            <person name="Favel A."/>
            <person name="Rosso M.N."/>
            <person name="Martin F."/>
        </authorList>
    </citation>
    <scope>NUCLEOTIDE SEQUENCE [LARGE SCALE GENOMIC DNA]</scope>
    <source>
        <strain evidence="2 3">CIRM-BRFM 2984</strain>
    </source>
</reference>
<dbReference type="InterPro" id="IPR002654">
    <property type="entry name" value="Glyco_trans_25"/>
</dbReference>
<comment type="caution">
    <text evidence="2">The sequence shown here is derived from an EMBL/GenBank/DDBJ whole genome shotgun (WGS) entry which is preliminary data.</text>
</comment>
<accession>A0AAW0DGJ3</accession>
<dbReference type="AlphaFoldDB" id="A0AAW0DGJ3"/>
<dbReference type="Proteomes" id="UP001362999">
    <property type="component" value="Unassembled WGS sequence"/>
</dbReference>
<proteinExistence type="predicted"/>
<gene>
    <name evidence="2" type="ORF">R3P38DRAFT_2864491</name>
</gene>